<reference evidence="12 13" key="1">
    <citation type="journal article" date="2007" name="Proc. Natl. Acad. Sci. U.S.A.">
        <title>Dandruff-associated Malassezia genomes reveal convergent and divergent virulence traits shared with plant and human fungal pathogens.</title>
        <authorList>
            <person name="Xu J."/>
            <person name="Saunders C.W."/>
            <person name="Hu P."/>
            <person name="Grant R.A."/>
            <person name="Boekhout T."/>
            <person name="Kuramae E.E."/>
            <person name="Kronstad J.W."/>
            <person name="Deangelis Y.M."/>
            <person name="Reeder N.L."/>
            <person name="Johnstone K.R."/>
            <person name="Leland M."/>
            <person name="Fieno A.M."/>
            <person name="Begley W.M."/>
            <person name="Sun Y."/>
            <person name="Lacey M.P."/>
            <person name="Chaudhary T."/>
            <person name="Keough T."/>
            <person name="Chu L."/>
            <person name="Sears R."/>
            <person name="Yuan B."/>
            <person name="Dawson T.L.Jr."/>
        </authorList>
    </citation>
    <scope>NUCLEOTIDE SEQUENCE [LARGE SCALE GENOMIC DNA]</scope>
    <source>
        <strain evidence="13">ATCC MYA-4612 / CBS 7966</strain>
    </source>
</reference>
<feature type="binding site" evidence="9">
    <location>
        <position position="236"/>
    </location>
    <ligand>
        <name>ATP</name>
        <dbReference type="ChEBI" id="CHEBI:30616"/>
    </ligand>
</feature>
<dbReference type="GeneID" id="5855660"/>
<evidence type="ECO:0000256" key="5">
    <source>
        <dbReference type="ARBA" id="ARBA00022777"/>
    </source>
</evidence>
<dbReference type="InterPro" id="IPR000719">
    <property type="entry name" value="Prot_kinase_dom"/>
</dbReference>
<dbReference type="AlphaFoldDB" id="A8PXV9"/>
<dbReference type="OMA" id="RANSPHI"/>
<dbReference type="GO" id="GO:0071474">
    <property type="term" value="P:cellular hyperosmotic response"/>
    <property type="evidence" value="ECO:0007669"/>
    <property type="project" value="TreeGrafter"/>
</dbReference>
<dbReference type="FunFam" id="3.30.200.20:FF:000341">
    <property type="entry name" value="MAP kinase kinase PBS2"/>
    <property type="match status" value="1"/>
</dbReference>
<evidence type="ECO:0000256" key="10">
    <source>
        <dbReference type="SAM" id="MobiDB-lite"/>
    </source>
</evidence>
<dbReference type="PROSITE" id="PS00107">
    <property type="entry name" value="PROTEIN_KINASE_ATP"/>
    <property type="match status" value="1"/>
</dbReference>
<evidence type="ECO:0000256" key="2">
    <source>
        <dbReference type="ARBA" id="ARBA00022553"/>
    </source>
</evidence>
<evidence type="ECO:0000256" key="6">
    <source>
        <dbReference type="ARBA" id="ARBA00022840"/>
    </source>
</evidence>
<gene>
    <name evidence="12" type="ORF">MGL_1536</name>
</gene>
<dbReference type="Gene3D" id="1.10.510.10">
    <property type="entry name" value="Transferase(Phosphotransferase) domain 1"/>
    <property type="match status" value="1"/>
</dbReference>
<keyword evidence="5" id="KW-0418">Kinase</keyword>
<dbReference type="InterPro" id="IPR017441">
    <property type="entry name" value="Protein_kinase_ATP_BS"/>
</dbReference>
<dbReference type="GO" id="GO:0004674">
    <property type="term" value="F:protein serine/threonine kinase activity"/>
    <property type="evidence" value="ECO:0007669"/>
    <property type="project" value="UniProtKB-KW"/>
</dbReference>
<dbReference type="GO" id="GO:0032991">
    <property type="term" value="C:protein-containing complex"/>
    <property type="evidence" value="ECO:0007669"/>
    <property type="project" value="UniProtKB-ARBA"/>
</dbReference>
<name>A8PXV9_MALGO</name>
<sequence length="525" mass="57079">MNNEQPASNQESQREQIKPSLPTINFPEAEHPRVSVPKGVAGGFAGINARTREKAAAKLPPSLRAKLEENARLSSLGSPTGTSGSATVMGHAEKIDPSLLMPKGPVPRPVMPPARPRPNLRLSDMGALQARAGAEGAKNLNRAGPSNRPNLSLGMLPEAAKPDTPFGSFSKIVDPSGRLVFDGKAVLHASGVEFKNGTTFNINMDELELLEQLGHGNYGTVTRVRHTRTGVEMAMKEIRLELDEAKLNAIIMELDILHRAIAPQIVEFYGAFFVESCVYYCMEFMDIGSLEKLTTGRHCVVPEDVLAHITLNTVKGLSFLKDELQIIHRDVKPTNILINSRGEVKLCDFGVSGQLEKSLAKTNIGCQSYMAPERIKGDPRSMMNTYTVASDIWSLGVSLVEITMGTYPYPPETFTNVFAQLQAIVEGAPPRLPTPSSEPITVTMPNGTTVDLELGTCEYSARACDFVAQCLCKIPEQRPTYAQLLEHPFLTHVPDVDMAAWAAHAHATRRVPAKDEHAAPPVPPS</sequence>
<dbReference type="FunCoup" id="A8PXV9">
    <property type="interactions" value="190"/>
</dbReference>
<comment type="caution">
    <text evidence="12">The sequence shown here is derived from an EMBL/GenBank/DDBJ whole genome shotgun (WGS) entry which is preliminary data.</text>
</comment>
<dbReference type="EMBL" id="AAYY01000004">
    <property type="protein sequence ID" value="EDP44139.1"/>
    <property type="molecule type" value="Genomic_DNA"/>
</dbReference>
<comment type="similarity">
    <text evidence="7">Belongs to the protein kinase superfamily. STE Ser/Thr protein kinase family. MAP kinase kinase subfamily.</text>
</comment>
<dbReference type="Gene3D" id="3.30.200.20">
    <property type="entry name" value="Phosphorylase Kinase, domain 1"/>
    <property type="match status" value="1"/>
</dbReference>
<keyword evidence="1" id="KW-0723">Serine/threonine-protein kinase</keyword>
<dbReference type="VEuPathDB" id="FungiDB:MGL_1536"/>
<dbReference type="PROSITE" id="PS00108">
    <property type="entry name" value="PROTEIN_KINASE_ST"/>
    <property type="match status" value="1"/>
</dbReference>
<dbReference type="KEGG" id="mgl:MGL_1536"/>
<dbReference type="GO" id="GO:0005524">
    <property type="term" value="F:ATP binding"/>
    <property type="evidence" value="ECO:0007669"/>
    <property type="project" value="UniProtKB-UniRule"/>
</dbReference>
<keyword evidence="2" id="KW-0597">Phosphoprotein</keyword>
<evidence type="ECO:0000256" key="7">
    <source>
        <dbReference type="ARBA" id="ARBA00038035"/>
    </source>
</evidence>
<keyword evidence="3" id="KW-0808">Transferase</keyword>
<keyword evidence="6 9" id="KW-0067">ATP-binding</keyword>
<evidence type="ECO:0000256" key="4">
    <source>
        <dbReference type="ARBA" id="ARBA00022741"/>
    </source>
</evidence>
<dbReference type="SUPFAM" id="SSF56112">
    <property type="entry name" value="Protein kinase-like (PK-like)"/>
    <property type="match status" value="1"/>
</dbReference>
<evidence type="ECO:0000256" key="1">
    <source>
        <dbReference type="ARBA" id="ARBA00022527"/>
    </source>
</evidence>
<dbReference type="InterPro" id="IPR008271">
    <property type="entry name" value="Ser/Thr_kinase_AS"/>
</dbReference>
<dbReference type="GO" id="GO:0005737">
    <property type="term" value="C:cytoplasm"/>
    <property type="evidence" value="ECO:0007669"/>
    <property type="project" value="UniProtKB-ARBA"/>
</dbReference>
<evidence type="ECO:0000259" key="11">
    <source>
        <dbReference type="PROSITE" id="PS50011"/>
    </source>
</evidence>
<dbReference type="RefSeq" id="XP_001731353.1">
    <property type="nucleotide sequence ID" value="XM_001731301.1"/>
</dbReference>
<proteinExistence type="inferred from homology"/>
<feature type="region of interest" description="Disordered" evidence="10">
    <location>
        <begin position="1"/>
        <end position="39"/>
    </location>
</feature>
<dbReference type="Pfam" id="PF00069">
    <property type="entry name" value="Pkinase"/>
    <property type="match status" value="1"/>
</dbReference>
<dbReference type="PANTHER" id="PTHR48013:SF25">
    <property type="entry name" value="MAP KINASE KINASE PBS2"/>
    <property type="match status" value="1"/>
</dbReference>
<keyword evidence="4 9" id="KW-0547">Nucleotide-binding</keyword>
<evidence type="ECO:0000256" key="3">
    <source>
        <dbReference type="ARBA" id="ARBA00022679"/>
    </source>
</evidence>
<dbReference type="SMART" id="SM00220">
    <property type="entry name" value="S_TKc"/>
    <property type="match status" value="1"/>
</dbReference>
<dbReference type="InParanoid" id="A8PXV9"/>
<dbReference type="EC" id="2.7.12.2" evidence="8"/>
<dbReference type="Proteomes" id="UP000008837">
    <property type="component" value="Unassembled WGS sequence"/>
</dbReference>
<dbReference type="GO" id="GO:0004708">
    <property type="term" value="F:MAP kinase kinase activity"/>
    <property type="evidence" value="ECO:0007669"/>
    <property type="project" value="UniProtKB-EC"/>
</dbReference>
<dbReference type="GO" id="GO:0038066">
    <property type="term" value="P:p38MAPK cascade"/>
    <property type="evidence" value="ECO:0007669"/>
    <property type="project" value="UniProtKB-ARBA"/>
</dbReference>
<evidence type="ECO:0000313" key="12">
    <source>
        <dbReference type="EMBL" id="EDP44139.1"/>
    </source>
</evidence>
<evidence type="ECO:0000256" key="9">
    <source>
        <dbReference type="PROSITE-ProRule" id="PRU10141"/>
    </source>
</evidence>
<dbReference type="OrthoDB" id="10252354at2759"/>
<keyword evidence="13" id="KW-1185">Reference proteome</keyword>
<feature type="compositionally biased region" description="Polar residues" evidence="10">
    <location>
        <begin position="1"/>
        <end position="11"/>
    </location>
</feature>
<accession>A8PXV9</accession>
<dbReference type="PANTHER" id="PTHR48013">
    <property type="entry name" value="DUAL SPECIFICITY MITOGEN-ACTIVATED PROTEIN KINASE KINASE 5-RELATED"/>
    <property type="match status" value="1"/>
</dbReference>
<organism evidence="12 13">
    <name type="scientific">Malassezia globosa (strain ATCC MYA-4612 / CBS 7966)</name>
    <name type="common">Dandruff-associated fungus</name>
    <dbReference type="NCBI Taxonomy" id="425265"/>
    <lineage>
        <taxon>Eukaryota</taxon>
        <taxon>Fungi</taxon>
        <taxon>Dikarya</taxon>
        <taxon>Basidiomycota</taxon>
        <taxon>Ustilaginomycotina</taxon>
        <taxon>Malasseziomycetes</taxon>
        <taxon>Malasseziales</taxon>
        <taxon>Malasseziaceae</taxon>
        <taxon>Malassezia</taxon>
    </lineage>
</organism>
<evidence type="ECO:0000256" key="8">
    <source>
        <dbReference type="ARBA" id="ARBA00038999"/>
    </source>
</evidence>
<evidence type="ECO:0000313" key="13">
    <source>
        <dbReference type="Proteomes" id="UP000008837"/>
    </source>
</evidence>
<feature type="domain" description="Protein kinase" evidence="11">
    <location>
        <begin position="207"/>
        <end position="490"/>
    </location>
</feature>
<dbReference type="STRING" id="425265.A8PXV9"/>
<dbReference type="PROSITE" id="PS50011">
    <property type="entry name" value="PROTEIN_KINASE_DOM"/>
    <property type="match status" value="1"/>
</dbReference>
<protein>
    <recommendedName>
        <fullName evidence="8">mitogen-activated protein kinase kinase</fullName>
        <ecNumber evidence="8">2.7.12.2</ecNumber>
    </recommendedName>
</protein>
<dbReference type="InterPro" id="IPR011009">
    <property type="entry name" value="Kinase-like_dom_sf"/>
</dbReference>